<name>A0A1R3H5E0_COCAP</name>
<accession>A0A1R3H5E0</accession>
<dbReference type="AlphaFoldDB" id="A0A1R3H5E0"/>
<proteinExistence type="predicted"/>
<evidence type="ECO:0000313" key="2">
    <source>
        <dbReference type="Proteomes" id="UP000188268"/>
    </source>
</evidence>
<protein>
    <submittedName>
        <fullName evidence="1">Uncharacterized protein</fullName>
    </submittedName>
</protein>
<sequence length="121" mass="14170">MIYALKKKSAGRKRKRNDDVVMEEKLVATLGDIKSAMKTVGETLKVIVDFLEKEREIEERRKNFFAEILKFEGLSMEEKFRAGLSIIKDKSKIDFFISLPDQEFKRIYIMDHLEAVPKPEN</sequence>
<dbReference type="Proteomes" id="UP000188268">
    <property type="component" value="Unassembled WGS sequence"/>
</dbReference>
<dbReference type="EMBL" id="AWWV01012620">
    <property type="protein sequence ID" value="OMO65557.1"/>
    <property type="molecule type" value="Genomic_DNA"/>
</dbReference>
<dbReference type="OrthoDB" id="1746344at2759"/>
<evidence type="ECO:0000313" key="1">
    <source>
        <dbReference type="EMBL" id="OMO65557.1"/>
    </source>
</evidence>
<organism evidence="1 2">
    <name type="scientific">Corchorus capsularis</name>
    <name type="common">Jute</name>
    <dbReference type="NCBI Taxonomy" id="210143"/>
    <lineage>
        <taxon>Eukaryota</taxon>
        <taxon>Viridiplantae</taxon>
        <taxon>Streptophyta</taxon>
        <taxon>Embryophyta</taxon>
        <taxon>Tracheophyta</taxon>
        <taxon>Spermatophyta</taxon>
        <taxon>Magnoliopsida</taxon>
        <taxon>eudicotyledons</taxon>
        <taxon>Gunneridae</taxon>
        <taxon>Pentapetalae</taxon>
        <taxon>rosids</taxon>
        <taxon>malvids</taxon>
        <taxon>Malvales</taxon>
        <taxon>Malvaceae</taxon>
        <taxon>Grewioideae</taxon>
        <taxon>Apeibeae</taxon>
        <taxon>Corchorus</taxon>
    </lineage>
</organism>
<comment type="caution">
    <text evidence="1">The sequence shown here is derived from an EMBL/GenBank/DDBJ whole genome shotgun (WGS) entry which is preliminary data.</text>
</comment>
<gene>
    <name evidence="1" type="ORF">CCACVL1_21494</name>
</gene>
<dbReference type="Gramene" id="OMO65557">
    <property type="protein sequence ID" value="OMO65557"/>
    <property type="gene ID" value="CCACVL1_21494"/>
</dbReference>
<keyword evidence="2" id="KW-1185">Reference proteome</keyword>
<reference evidence="1 2" key="1">
    <citation type="submission" date="2013-09" db="EMBL/GenBank/DDBJ databases">
        <title>Corchorus capsularis genome sequencing.</title>
        <authorList>
            <person name="Alam M."/>
            <person name="Haque M.S."/>
            <person name="Islam M.S."/>
            <person name="Emdad E.M."/>
            <person name="Islam M.M."/>
            <person name="Ahmed B."/>
            <person name="Halim A."/>
            <person name="Hossen Q.M.M."/>
            <person name="Hossain M.Z."/>
            <person name="Ahmed R."/>
            <person name="Khan M.M."/>
            <person name="Islam R."/>
            <person name="Rashid M.M."/>
            <person name="Khan S.A."/>
            <person name="Rahman M.S."/>
            <person name="Alam M."/>
        </authorList>
    </citation>
    <scope>NUCLEOTIDE SEQUENCE [LARGE SCALE GENOMIC DNA]</scope>
    <source>
        <strain evidence="2">cv. CVL-1</strain>
        <tissue evidence="1">Whole seedling</tissue>
    </source>
</reference>